<dbReference type="PANTHER" id="PTHR35279">
    <property type="match status" value="1"/>
</dbReference>
<dbReference type="RefSeq" id="WP_165266040.1">
    <property type="nucleotide sequence ID" value="NZ_JAALLS010000003.1"/>
</dbReference>
<dbReference type="Gene3D" id="2.115.10.20">
    <property type="entry name" value="Glycosyl hydrolase domain, family 43"/>
    <property type="match status" value="2"/>
</dbReference>
<dbReference type="Proteomes" id="UP000479132">
    <property type="component" value="Unassembled WGS sequence"/>
</dbReference>
<dbReference type="InterPro" id="IPR023296">
    <property type="entry name" value="Glyco_hydro_beta-prop_sf"/>
</dbReference>
<dbReference type="SUPFAM" id="SSF75005">
    <property type="entry name" value="Arabinanase/levansucrase/invertase"/>
    <property type="match status" value="1"/>
</dbReference>
<dbReference type="EMBL" id="JAALLS010000003">
    <property type="protein sequence ID" value="NGP87357.1"/>
    <property type="molecule type" value="Genomic_DNA"/>
</dbReference>
<accession>A0A6M1T063</accession>
<organism evidence="1 2">
    <name type="scientific">Fodinibius halophilus</name>
    <dbReference type="NCBI Taxonomy" id="1736908"/>
    <lineage>
        <taxon>Bacteria</taxon>
        <taxon>Pseudomonadati</taxon>
        <taxon>Balneolota</taxon>
        <taxon>Balneolia</taxon>
        <taxon>Balneolales</taxon>
        <taxon>Balneolaceae</taxon>
        <taxon>Fodinibius</taxon>
    </lineage>
</organism>
<dbReference type="AlphaFoldDB" id="A0A6M1T063"/>
<evidence type="ECO:0000313" key="2">
    <source>
        <dbReference type="Proteomes" id="UP000479132"/>
    </source>
</evidence>
<dbReference type="PANTHER" id="PTHR35279:SF1">
    <property type="entry name" value="ARABINANASE_LEVANSUCRASE_INVERTASE"/>
    <property type="match status" value="1"/>
</dbReference>
<comment type="caution">
    <text evidence="1">The sequence shown here is derived from an EMBL/GenBank/DDBJ whole genome shotgun (WGS) entry which is preliminary data.</text>
</comment>
<protein>
    <recommendedName>
        <fullName evidence="3">Glycosyl hydrolase family 32 N-terminal domain-containing protein</fullName>
    </recommendedName>
</protein>
<sequence length="310" mass="35287">MEWTKKGRIFNPQDSDSWISNYAALPVCDLIDDSTLRIYFSDRDGQGRSIPTFIEVDPAKPENIRSIHNKRILDLGALGTFDDSGIMPSSIVDDGNRKLLYYIGWNPQVTVSYRLSIGLAVSYDGGITFEKLSEGPVADRANSEPYFNTAPFVMKDEGQWKMWYVSCTGWEVINEWPEPYYDVKYAVSDDGITWKKTGVTCIGYDDFTDAVGKPVVFKEDGIYKMFYSYRNAVNYREDPAKSYRLGYAESEDGVCWARKDEQMGISFSDTGWDSIMQEYCSTYVFDGKRYLVYNGNGFGETGFGYAILNQ</sequence>
<evidence type="ECO:0000313" key="1">
    <source>
        <dbReference type="EMBL" id="NGP87357.1"/>
    </source>
</evidence>
<name>A0A6M1T063_9BACT</name>
<proteinExistence type="predicted"/>
<reference evidence="1 2" key="1">
    <citation type="submission" date="2020-02" db="EMBL/GenBank/DDBJ databases">
        <title>Aliifodinibius halophilus 2W32, complete genome.</title>
        <authorList>
            <person name="Li Y."/>
            <person name="Wu S."/>
        </authorList>
    </citation>
    <scope>NUCLEOTIDE SEQUENCE [LARGE SCALE GENOMIC DNA]</scope>
    <source>
        <strain evidence="1 2">2W32</strain>
    </source>
</reference>
<keyword evidence="2" id="KW-1185">Reference proteome</keyword>
<evidence type="ECO:0008006" key="3">
    <source>
        <dbReference type="Google" id="ProtNLM"/>
    </source>
</evidence>
<gene>
    <name evidence="1" type="ORF">G3569_03240</name>
</gene>